<dbReference type="Pfam" id="PF13532">
    <property type="entry name" value="2OG-FeII_Oxy_2"/>
    <property type="match status" value="1"/>
</dbReference>
<proteinExistence type="predicted"/>
<keyword evidence="3" id="KW-0223">Dioxygenase</keyword>
<dbReference type="EMBL" id="JASSQD010000003">
    <property type="protein sequence ID" value="MDK9559099.1"/>
    <property type="molecule type" value="Genomic_DNA"/>
</dbReference>
<evidence type="ECO:0000256" key="3">
    <source>
        <dbReference type="ARBA" id="ARBA00022964"/>
    </source>
</evidence>
<keyword evidence="8" id="KW-1185">Reference proteome</keyword>
<evidence type="ECO:0000313" key="8">
    <source>
        <dbReference type="Proteomes" id="UP001223547"/>
    </source>
</evidence>
<name>A0ABT7HGI4_9GAMM</name>
<dbReference type="NCBIfam" id="NF011930">
    <property type="entry name" value="PRK15401.1"/>
    <property type="match status" value="1"/>
</dbReference>
<evidence type="ECO:0000256" key="2">
    <source>
        <dbReference type="ARBA" id="ARBA00022723"/>
    </source>
</evidence>
<sequence>MTADLFDDLPGEPRSEAIVDGAVVLRQFAREKAEALLAAIDRVTASAPLRHMQTPGGHTMSVAMSCCGDQGWVTDTRGYRYQPTDPLTGAPWPSMPGVFERLARDAAEAAGYRDFCPDACLINRYEPGAKMGLHQDKDETDFEQPIVSVSLGLPQVFQFGGLKRNERPVNIPLAHGDVVVWGGPSRLRYHGVLRLKTGSHPLTGACRYNLTFRRAC</sequence>
<dbReference type="RefSeq" id="WP_285368788.1">
    <property type="nucleotide sequence ID" value="NZ_JASSQD010000003.1"/>
</dbReference>
<reference evidence="7 8" key="1">
    <citation type="submission" date="2023-05" db="EMBL/GenBank/DDBJ databases">
        <title>Marinobacter albus sp. nov., a marine bacterium isolated from sand in a coastal intertidal zone of huludao.</title>
        <authorList>
            <person name="Deng T."/>
        </authorList>
    </citation>
    <scope>NUCLEOTIDE SEQUENCE [LARGE SCALE GENOMIC DNA]</scope>
    <source>
        <strain evidence="7 8">M216</strain>
    </source>
</reference>
<keyword evidence="5" id="KW-0408">Iron</keyword>
<dbReference type="InterPro" id="IPR005123">
    <property type="entry name" value="Oxoglu/Fe-dep_dioxygenase_dom"/>
</dbReference>
<keyword evidence="4 7" id="KW-0560">Oxidoreductase</keyword>
<evidence type="ECO:0000313" key="7">
    <source>
        <dbReference type="EMBL" id="MDK9559099.1"/>
    </source>
</evidence>
<dbReference type="GO" id="GO:0035516">
    <property type="term" value="F:broad specificity oxidative DNA demethylase activity"/>
    <property type="evidence" value="ECO:0007669"/>
    <property type="project" value="UniProtKB-EC"/>
</dbReference>
<dbReference type="InterPro" id="IPR027450">
    <property type="entry name" value="AlkB-like"/>
</dbReference>
<dbReference type="PANTHER" id="PTHR16557">
    <property type="entry name" value="ALKYLATED DNA REPAIR PROTEIN ALKB-RELATED"/>
    <property type="match status" value="1"/>
</dbReference>
<accession>A0ABT7HGI4</accession>
<evidence type="ECO:0000256" key="1">
    <source>
        <dbReference type="ARBA" id="ARBA00001954"/>
    </source>
</evidence>
<evidence type="ECO:0000256" key="4">
    <source>
        <dbReference type="ARBA" id="ARBA00023002"/>
    </source>
</evidence>
<dbReference type="SUPFAM" id="SSF51197">
    <property type="entry name" value="Clavaminate synthase-like"/>
    <property type="match status" value="1"/>
</dbReference>
<organism evidence="7 8">
    <name type="scientific">Marinobacter albus</name>
    <dbReference type="NCBI Taxonomy" id="3030833"/>
    <lineage>
        <taxon>Bacteria</taxon>
        <taxon>Pseudomonadati</taxon>
        <taxon>Pseudomonadota</taxon>
        <taxon>Gammaproteobacteria</taxon>
        <taxon>Pseudomonadales</taxon>
        <taxon>Marinobacteraceae</taxon>
        <taxon>Marinobacter</taxon>
    </lineage>
</organism>
<keyword evidence="2" id="KW-0479">Metal-binding</keyword>
<dbReference type="Gene3D" id="2.60.120.590">
    <property type="entry name" value="Alpha-ketoglutarate-dependent dioxygenase AlkB-like"/>
    <property type="match status" value="1"/>
</dbReference>
<evidence type="ECO:0000256" key="5">
    <source>
        <dbReference type="ARBA" id="ARBA00023004"/>
    </source>
</evidence>
<protein>
    <submittedName>
        <fullName evidence="7">DNA oxidative demethylase AlkB</fullName>
        <ecNumber evidence="7">1.14.11.33</ecNumber>
    </submittedName>
</protein>
<gene>
    <name evidence="7" type="primary">alkB</name>
    <name evidence="7" type="ORF">QQF73_15810</name>
</gene>
<dbReference type="PROSITE" id="PS51471">
    <property type="entry name" value="FE2OG_OXY"/>
    <property type="match status" value="1"/>
</dbReference>
<dbReference type="InterPro" id="IPR037151">
    <property type="entry name" value="AlkB-like_sf"/>
</dbReference>
<dbReference type="EC" id="1.14.11.33" evidence="7"/>
<dbReference type="InterPro" id="IPR004574">
    <property type="entry name" value="Alkb"/>
</dbReference>
<comment type="caution">
    <text evidence="7">The sequence shown here is derived from an EMBL/GenBank/DDBJ whole genome shotgun (WGS) entry which is preliminary data.</text>
</comment>
<comment type="cofactor">
    <cofactor evidence="1">
        <name>Fe(2+)</name>
        <dbReference type="ChEBI" id="CHEBI:29033"/>
    </cofactor>
</comment>
<evidence type="ECO:0000259" key="6">
    <source>
        <dbReference type="PROSITE" id="PS51471"/>
    </source>
</evidence>
<dbReference type="Proteomes" id="UP001223547">
    <property type="component" value="Unassembled WGS sequence"/>
</dbReference>
<dbReference type="PANTHER" id="PTHR16557:SF2">
    <property type="entry name" value="NUCLEIC ACID DIOXYGENASE ALKBH1"/>
    <property type="match status" value="1"/>
</dbReference>
<feature type="domain" description="Fe2OG dioxygenase" evidence="6">
    <location>
        <begin position="116"/>
        <end position="216"/>
    </location>
</feature>